<evidence type="ECO:0000313" key="2">
    <source>
        <dbReference type="EMBL" id="MCY0389061.1"/>
    </source>
</evidence>
<reference evidence="2" key="1">
    <citation type="submission" date="2022-11" db="EMBL/GenBank/DDBJ databases">
        <title>Robbsia betulipollinis sp. nov., isolated from pollen of birch (Betula pendula).</title>
        <authorList>
            <person name="Shi H."/>
            <person name="Ambika Manirajan B."/>
            <person name="Ratering S."/>
            <person name="Geissler-Plaum R."/>
            <person name="Schnell S."/>
        </authorList>
    </citation>
    <scope>NUCLEOTIDE SEQUENCE</scope>
    <source>
        <strain evidence="2">Bb-Pol-6</strain>
    </source>
</reference>
<accession>A0ABT3ZR73</accession>
<dbReference type="Proteomes" id="UP001082899">
    <property type="component" value="Unassembled WGS sequence"/>
</dbReference>
<feature type="transmembrane region" description="Helical" evidence="1">
    <location>
        <begin position="12"/>
        <end position="40"/>
    </location>
</feature>
<keyword evidence="1" id="KW-0812">Transmembrane</keyword>
<evidence type="ECO:0000313" key="3">
    <source>
        <dbReference type="Proteomes" id="UP001082899"/>
    </source>
</evidence>
<keyword evidence="1" id="KW-1133">Transmembrane helix</keyword>
<keyword evidence="3" id="KW-1185">Reference proteome</keyword>
<evidence type="ECO:0000256" key="1">
    <source>
        <dbReference type="SAM" id="Phobius"/>
    </source>
</evidence>
<gene>
    <name evidence="2" type="ORF">OVY01_18060</name>
</gene>
<sequence>MLVAIRHKRSRPAWLALIAVVVAGVTVAVTLATVVIGSVVEARRASEPSPVALAARPEGRTDVRVTVPAAAQESPDALAARAEAGARAAALATIVPGATPPRITSSTPAAIANTGAAVPEQAAPRMEKTTDSEAVDAAVAGDADAHPAVPKHRYLPSRASAHAGARRAGNAGNDVARGEGSLRADIARYNAERGRGTERRHALTLRAASVPSVRSLWEEVPRPLSELYRN</sequence>
<organism evidence="2 3">
    <name type="scientific">Robbsia betulipollinis</name>
    <dbReference type="NCBI Taxonomy" id="2981849"/>
    <lineage>
        <taxon>Bacteria</taxon>
        <taxon>Pseudomonadati</taxon>
        <taxon>Pseudomonadota</taxon>
        <taxon>Betaproteobacteria</taxon>
        <taxon>Burkholderiales</taxon>
        <taxon>Burkholderiaceae</taxon>
        <taxon>Robbsia</taxon>
    </lineage>
</organism>
<dbReference type="EMBL" id="JAPMXC010000010">
    <property type="protein sequence ID" value="MCY0389061.1"/>
    <property type="molecule type" value="Genomic_DNA"/>
</dbReference>
<keyword evidence="1" id="KW-0472">Membrane</keyword>
<proteinExistence type="predicted"/>
<protein>
    <submittedName>
        <fullName evidence="2">Uncharacterized protein</fullName>
    </submittedName>
</protein>
<comment type="caution">
    <text evidence="2">The sequence shown here is derived from an EMBL/GenBank/DDBJ whole genome shotgun (WGS) entry which is preliminary data.</text>
</comment>
<dbReference type="RefSeq" id="WP_267848960.1">
    <property type="nucleotide sequence ID" value="NZ_JAPMXC010000010.1"/>
</dbReference>
<name>A0ABT3ZR73_9BURK</name>